<protein>
    <recommendedName>
        <fullName evidence="3">beta-N-acetylhexosaminidase</fullName>
        <ecNumber evidence="3">3.2.1.52</ecNumber>
    </recommendedName>
</protein>
<comment type="similarity">
    <text evidence="2">Belongs to the glycosyl hydrolase 20 family.</text>
</comment>
<organism evidence="6 7">
    <name type="scientific">Mya arenaria</name>
    <name type="common">Soft-shell clam</name>
    <dbReference type="NCBI Taxonomy" id="6604"/>
    <lineage>
        <taxon>Eukaryota</taxon>
        <taxon>Metazoa</taxon>
        <taxon>Spiralia</taxon>
        <taxon>Lophotrochozoa</taxon>
        <taxon>Mollusca</taxon>
        <taxon>Bivalvia</taxon>
        <taxon>Autobranchia</taxon>
        <taxon>Heteroconchia</taxon>
        <taxon>Euheterodonta</taxon>
        <taxon>Imparidentia</taxon>
        <taxon>Neoheterodontei</taxon>
        <taxon>Myida</taxon>
        <taxon>Myoidea</taxon>
        <taxon>Myidae</taxon>
        <taxon>Mya</taxon>
    </lineage>
</organism>
<evidence type="ECO:0000256" key="2">
    <source>
        <dbReference type="ARBA" id="ARBA00006285"/>
    </source>
</evidence>
<feature type="domain" description="Glycoside hydrolase family 20 catalytic" evidence="5">
    <location>
        <begin position="62"/>
        <end position="202"/>
    </location>
</feature>
<name>A0ABY7DJZ0_MYAAR</name>
<gene>
    <name evidence="6" type="ORF">MAR_029611</name>
</gene>
<evidence type="ECO:0000256" key="3">
    <source>
        <dbReference type="ARBA" id="ARBA00012663"/>
    </source>
</evidence>
<dbReference type="Proteomes" id="UP001164746">
    <property type="component" value="Chromosome 2"/>
</dbReference>
<keyword evidence="7" id="KW-1185">Reference proteome</keyword>
<dbReference type="SUPFAM" id="SSF51445">
    <property type="entry name" value="(Trans)glycosidases"/>
    <property type="match status" value="1"/>
</dbReference>
<dbReference type="CDD" id="cd06565">
    <property type="entry name" value="GH20_GcnA-like"/>
    <property type="match status" value="1"/>
</dbReference>
<dbReference type="Gene3D" id="3.20.20.80">
    <property type="entry name" value="Glycosidases"/>
    <property type="match status" value="1"/>
</dbReference>
<dbReference type="InterPro" id="IPR017853">
    <property type="entry name" value="GH"/>
</dbReference>
<dbReference type="EC" id="3.2.1.52" evidence="3"/>
<evidence type="ECO:0000313" key="7">
    <source>
        <dbReference type="Proteomes" id="UP001164746"/>
    </source>
</evidence>
<dbReference type="InterPro" id="IPR015883">
    <property type="entry name" value="Glyco_hydro_20_cat"/>
</dbReference>
<proteinExistence type="inferred from homology"/>
<evidence type="ECO:0000256" key="1">
    <source>
        <dbReference type="ARBA" id="ARBA00001231"/>
    </source>
</evidence>
<keyword evidence="4" id="KW-0378">Hydrolase</keyword>
<comment type="catalytic activity">
    <reaction evidence="1">
        <text>Hydrolysis of terminal non-reducing N-acetyl-D-hexosamine residues in N-acetyl-beta-D-hexosaminides.</text>
        <dbReference type="EC" id="3.2.1.52"/>
    </reaction>
</comment>
<accession>A0ABY7DJZ0</accession>
<dbReference type="InterPro" id="IPR038901">
    <property type="entry name" value="HEXDC-like"/>
</dbReference>
<dbReference type="Pfam" id="PF00728">
    <property type="entry name" value="Glyco_hydro_20"/>
    <property type="match status" value="1"/>
</dbReference>
<sequence>MALSRTDAHKLVHLDLKGAAPKVEYYHFLLPLLKRFGATGLLIEYEDMFPYSGELQELAQPYAYSKDKICAIQQLAAQNGLIVIPLIQTIGHFEFVLKHNKFHSLCEVPGFPSALCPSNPDSLTALSLMIDQVMALHPAIQHFHVGGDEVYHLGVCERCKEKMALENWTPQQLFFAHMRAVCLYIKEKYPHLTIIMWDDMLRFLEQPVLSESGLGTLVEPMIWHYLPSFLLPPDLWDRLSRVFPNIWVASAFKGATGACVYATNIMYHVDNNLAWLGVLERIKSKFENIRGIAVTGTFNEDTHMSVSHDLKFNCQLPLNPFEGKEVACCEYPGSDIYTQTVEMLRLDTAYEDFLHSEGRLSWMNEYHMRRNFTNPMHMGALLGQALKLFDGLKHLKARFEESLRKVYYQDTVNEWCAVYLDPKIDKMAEIVELAQTQNHGMGIRKRPDMLT</sequence>
<dbReference type="PANTHER" id="PTHR21040:SF8">
    <property type="entry name" value="BCDNA.GH04120"/>
    <property type="match status" value="1"/>
</dbReference>
<dbReference type="PANTHER" id="PTHR21040">
    <property type="entry name" value="BCDNA.GH04120"/>
    <property type="match status" value="1"/>
</dbReference>
<evidence type="ECO:0000313" key="6">
    <source>
        <dbReference type="EMBL" id="WAQ96921.1"/>
    </source>
</evidence>
<reference evidence="6" key="1">
    <citation type="submission" date="2022-11" db="EMBL/GenBank/DDBJ databases">
        <title>Centuries of genome instability and evolution in soft-shell clam transmissible cancer (bioRxiv).</title>
        <authorList>
            <person name="Hart S.F.M."/>
            <person name="Yonemitsu M.A."/>
            <person name="Giersch R.M."/>
            <person name="Beal B.F."/>
            <person name="Arriagada G."/>
            <person name="Davis B.W."/>
            <person name="Ostrander E.A."/>
            <person name="Goff S.P."/>
            <person name="Metzger M.J."/>
        </authorList>
    </citation>
    <scope>NUCLEOTIDE SEQUENCE</scope>
    <source>
        <strain evidence="6">MELC-2E11</strain>
        <tissue evidence="6">Siphon/mantle</tissue>
    </source>
</reference>
<evidence type="ECO:0000256" key="4">
    <source>
        <dbReference type="ARBA" id="ARBA00022801"/>
    </source>
</evidence>
<evidence type="ECO:0000259" key="5">
    <source>
        <dbReference type="Pfam" id="PF00728"/>
    </source>
</evidence>
<dbReference type="EMBL" id="CP111013">
    <property type="protein sequence ID" value="WAQ96921.1"/>
    <property type="molecule type" value="Genomic_DNA"/>
</dbReference>